<dbReference type="InterPro" id="IPR029026">
    <property type="entry name" value="tRNA_m1G_MTases_N"/>
</dbReference>
<evidence type="ECO:0000259" key="18">
    <source>
        <dbReference type="Pfam" id="PF01746"/>
    </source>
</evidence>
<comment type="function">
    <text evidence="1 15 17">Specifically methylates guanosine-37 in various tRNAs.</text>
</comment>
<dbReference type="SUPFAM" id="SSF75217">
    <property type="entry name" value="alpha/beta knot"/>
    <property type="match status" value="1"/>
</dbReference>
<evidence type="ECO:0000256" key="9">
    <source>
        <dbReference type="ARBA" id="ARBA00022679"/>
    </source>
</evidence>
<dbReference type="EMBL" id="CADCTK010000058">
    <property type="protein sequence ID" value="CAA9214269.1"/>
    <property type="molecule type" value="Genomic_DNA"/>
</dbReference>
<dbReference type="Gene3D" id="1.10.1270.20">
    <property type="entry name" value="tRNA(m1g37)methyltransferase, domain 2"/>
    <property type="match status" value="1"/>
</dbReference>
<evidence type="ECO:0000256" key="13">
    <source>
        <dbReference type="ARBA" id="ARBA00033392"/>
    </source>
</evidence>
<proteinExistence type="inferred from homology"/>
<sequence>MPCRNTLTERLIQFDILTLFPGMFTGPLSQSILGRAQAAGLLHVALHDIRAFATDRHKSVDDYPFGGGAGMVMRADVLHAALAAVLAPAPAEVAEDTDAVSERPPVIFLSPDGEVFSQRIAQELAALPRLVLVCGHYEGVDERVRQCCFDRELSIGDYVLTGGELAAMVVVDAVTRLVPAVLAAESTAEESHGDGLLEYPHYTRPATWHGETVPAVLVSGHHANVARWRREQQLRRTLERRPDLLQDARLTDRDRAFLHSIGWEPVHETPRT</sequence>
<evidence type="ECO:0000256" key="3">
    <source>
        <dbReference type="ARBA" id="ARBA00007630"/>
    </source>
</evidence>
<evidence type="ECO:0000256" key="15">
    <source>
        <dbReference type="HAMAP-Rule" id="MF_00605"/>
    </source>
</evidence>
<dbReference type="EC" id="2.1.1.228" evidence="5 15"/>
<dbReference type="InterPro" id="IPR029028">
    <property type="entry name" value="Alpha/beta_knot_MTases"/>
</dbReference>
<dbReference type="NCBIfam" id="TIGR00088">
    <property type="entry name" value="trmD"/>
    <property type="match status" value="1"/>
</dbReference>
<reference evidence="19" key="1">
    <citation type="submission" date="2020-02" db="EMBL/GenBank/DDBJ databases">
        <authorList>
            <person name="Meier V. D."/>
        </authorList>
    </citation>
    <scope>NUCLEOTIDE SEQUENCE</scope>
    <source>
        <strain evidence="19">AVDCRST_MAG26</strain>
    </source>
</reference>
<evidence type="ECO:0000256" key="16">
    <source>
        <dbReference type="PIRSR" id="PIRSR000386-1"/>
    </source>
</evidence>
<dbReference type="AlphaFoldDB" id="A0A6J4H550"/>
<dbReference type="PANTHER" id="PTHR46417:SF1">
    <property type="entry name" value="TRNA (GUANINE-N(1)-)-METHYLTRANSFERASE"/>
    <property type="match status" value="1"/>
</dbReference>
<evidence type="ECO:0000256" key="5">
    <source>
        <dbReference type="ARBA" id="ARBA00012807"/>
    </source>
</evidence>
<evidence type="ECO:0000256" key="4">
    <source>
        <dbReference type="ARBA" id="ARBA00011738"/>
    </source>
</evidence>
<keyword evidence="11 15" id="KW-0819">tRNA processing</keyword>
<dbReference type="GO" id="GO:0005829">
    <property type="term" value="C:cytosol"/>
    <property type="evidence" value="ECO:0007669"/>
    <property type="project" value="TreeGrafter"/>
</dbReference>
<dbReference type="Gene3D" id="3.40.1280.10">
    <property type="match status" value="1"/>
</dbReference>
<evidence type="ECO:0000256" key="8">
    <source>
        <dbReference type="ARBA" id="ARBA00022603"/>
    </source>
</evidence>
<organism evidence="19">
    <name type="scientific">uncultured Chloroflexia bacterium</name>
    <dbReference type="NCBI Taxonomy" id="1672391"/>
    <lineage>
        <taxon>Bacteria</taxon>
        <taxon>Bacillati</taxon>
        <taxon>Chloroflexota</taxon>
        <taxon>Chloroflexia</taxon>
        <taxon>environmental samples</taxon>
    </lineage>
</organism>
<name>A0A6J4H550_9CHLR</name>
<evidence type="ECO:0000256" key="11">
    <source>
        <dbReference type="ARBA" id="ARBA00022694"/>
    </source>
</evidence>
<dbReference type="FunFam" id="1.10.1270.20:FF:000001">
    <property type="entry name" value="tRNA (guanine-N(1)-)-methyltransferase"/>
    <property type="match status" value="1"/>
</dbReference>
<dbReference type="GO" id="GO:0052906">
    <property type="term" value="F:tRNA (guanine(37)-N1)-methyltransferase activity"/>
    <property type="evidence" value="ECO:0007669"/>
    <property type="project" value="UniProtKB-UniRule"/>
</dbReference>
<feature type="domain" description="tRNA methyltransferase TRMD/TRM10-type" evidence="18">
    <location>
        <begin position="13"/>
        <end position="246"/>
    </location>
</feature>
<evidence type="ECO:0000313" key="19">
    <source>
        <dbReference type="EMBL" id="CAA9214269.1"/>
    </source>
</evidence>
<protein>
    <recommendedName>
        <fullName evidence="6 15">tRNA (guanine-N(1)-)-methyltransferase</fullName>
        <ecNumber evidence="5 15">2.1.1.228</ecNumber>
    </recommendedName>
    <alternativeName>
        <fullName evidence="12 15">M1G-methyltransferase</fullName>
    </alternativeName>
    <alternativeName>
        <fullName evidence="13 15">tRNA [GM37] methyltransferase</fullName>
    </alternativeName>
</protein>
<evidence type="ECO:0000256" key="14">
    <source>
        <dbReference type="ARBA" id="ARBA00047783"/>
    </source>
</evidence>
<dbReference type="InterPro" id="IPR023148">
    <property type="entry name" value="tRNA_m1G_MeTrfase_C_sf"/>
</dbReference>
<dbReference type="HAMAP" id="MF_00605">
    <property type="entry name" value="TrmD"/>
    <property type="match status" value="1"/>
</dbReference>
<keyword evidence="9 15" id="KW-0808">Transferase</keyword>
<keyword evidence="10 15" id="KW-0949">S-adenosyl-L-methionine</keyword>
<gene>
    <name evidence="15" type="primary">trmD</name>
    <name evidence="19" type="ORF">AVDCRST_MAG26-247</name>
</gene>
<dbReference type="NCBIfam" id="NF000648">
    <property type="entry name" value="PRK00026.1"/>
    <property type="match status" value="1"/>
</dbReference>
<evidence type="ECO:0000256" key="12">
    <source>
        <dbReference type="ARBA" id="ARBA00029736"/>
    </source>
</evidence>
<comment type="subcellular location">
    <subcellularLocation>
        <location evidence="2 15 17">Cytoplasm</location>
    </subcellularLocation>
</comment>
<dbReference type="CDD" id="cd18080">
    <property type="entry name" value="TrmD-like"/>
    <property type="match status" value="1"/>
</dbReference>
<dbReference type="InterPro" id="IPR002649">
    <property type="entry name" value="tRNA_m1G_MeTrfase_TrmD"/>
</dbReference>
<keyword evidence="8 15" id="KW-0489">Methyltransferase</keyword>
<evidence type="ECO:0000256" key="6">
    <source>
        <dbReference type="ARBA" id="ARBA00014679"/>
    </source>
</evidence>
<evidence type="ECO:0000256" key="7">
    <source>
        <dbReference type="ARBA" id="ARBA00022490"/>
    </source>
</evidence>
<dbReference type="InterPro" id="IPR016009">
    <property type="entry name" value="tRNA_MeTrfase_TRMD/TRM10"/>
</dbReference>
<evidence type="ECO:0000256" key="17">
    <source>
        <dbReference type="RuleBase" id="RU003464"/>
    </source>
</evidence>
<evidence type="ECO:0000256" key="10">
    <source>
        <dbReference type="ARBA" id="ARBA00022691"/>
    </source>
</evidence>
<evidence type="ECO:0000256" key="2">
    <source>
        <dbReference type="ARBA" id="ARBA00004496"/>
    </source>
</evidence>
<accession>A0A6J4H550</accession>
<dbReference type="PANTHER" id="PTHR46417">
    <property type="entry name" value="TRNA (GUANINE-N(1)-)-METHYLTRANSFERASE"/>
    <property type="match status" value="1"/>
</dbReference>
<comment type="subunit">
    <text evidence="4 15 17">Homodimer.</text>
</comment>
<dbReference type="FunFam" id="3.40.1280.10:FF:000001">
    <property type="entry name" value="tRNA (guanine-N(1)-)-methyltransferase"/>
    <property type="match status" value="1"/>
</dbReference>
<feature type="binding site" evidence="15 16">
    <location>
        <begin position="155"/>
        <end position="160"/>
    </location>
    <ligand>
        <name>S-adenosyl-L-methionine</name>
        <dbReference type="ChEBI" id="CHEBI:59789"/>
    </ligand>
</feature>
<keyword evidence="7 15" id="KW-0963">Cytoplasm</keyword>
<evidence type="ECO:0000256" key="1">
    <source>
        <dbReference type="ARBA" id="ARBA00002634"/>
    </source>
</evidence>
<comment type="similarity">
    <text evidence="3 15 17">Belongs to the RNA methyltransferase TrmD family.</text>
</comment>
<dbReference type="GO" id="GO:0002939">
    <property type="term" value="P:tRNA N1-guanine methylation"/>
    <property type="evidence" value="ECO:0007669"/>
    <property type="project" value="TreeGrafter"/>
</dbReference>
<dbReference type="PIRSF" id="PIRSF000386">
    <property type="entry name" value="tRNA_mtase"/>
    <property type="match status" value="1"/>
</dbReference>
<feature type="binding site" evidence="15 16">
    <location>
        <position position="135"/>
    </location>
    <ligand>
        <name>S-adenosyl-L-methionine</name>
        <dbReference type="ChEBI" id="CHEBI:59789"/>
    </ligand>
</feature>
<comment type="catalytic activity">
    <reaction evidence="14 15 17">
        <text>guanosine(37) in tRNA + S-adenosyl-L-methionine = N(1)-methylguanosine(37) in tRNA + S-adenosyl-L-homocysteine + H(+)</text>
        <dbReference type="Rhea" id="RHEA:36899"/>
        <dbReference type="Rhea" id="RHEA-COMP:10145"/>
        <dbReference type="Rhea" id="RHEA-COMP:10147"/>
        <dbReference type="ChEBI" id="CHEBI:15378"/>
        <dbReference type="ChEBI" id="CHEBI:57856"/>
        <dbReference type="ChEBI" id="CHEBI:59789"/>
        <dbReference type="ChEBI" id="CHEBI:73542"/>
        <dbReference type="ChEBI" id="CHEBI:74269"/>
        <dbReference type="EC" id="2.1.1.228"/>
    </reaction>
</comment>
<dbReference type="Pfam" id="PF01746">
    <property type="entry name" value="tRNA_m1G_MT"/>
    <property type="match status" value="1"/>
</dbReference>